<keyword evidence="2" id="KW-1185">Reference proteome</keyword>
<reference evidence="1" key="1">
    <citation type="submission" date="2024-12" db="EMBL/GenBank/DDBJ databases">
        <title>Comparative genomics and development of molecular markers within Purpureocillium lilacinum and among Purpureocillium species.</title>
        <authorList>
            <person name="Yeh Z.-Y."/>
            <person name="Ni N.-T."/>
            <person name="Lo P.-H."/>
            <person name="Mushyakhwo K."/>
            <person name="Lin C.-F."/>
            <person name="Nai Y.-S."/>
        </authorList>
    </citation>
    <scope>NUCLEOTIDE SEQUENCE</scope>
    <source>
        <strain evidence="1">NCHU-NPUST-175</strain>
    </source>
</reference>
<evidence type="ECO:0000313" key="2">
    <source>
        <dbReference type="Proteomes" id="UP001638806"/>
    </source>
</evidence>
<comment type="caution">
    <text evidence="1">The sequence shown here is derived from an EMBL/GenBank/DDBJ whole genome shotgun (WGS) entry which is preliminary data.</text>
</comment>
<dbReference type="EMBL" id="JBGNUJ010000001">
    <property type="protein sequence ID" value="KAL3965716.1"/>
    <property type="molecule type" value="Genomic_DNA"/>
</dbReference>
<gene>
    <name evidence="1" type="ORF">ACCO45_000024</name>
</gene>
<protein>
    <submittedName>
        <fullName evidence="1">Uncharacterized protein</fullName>
    </submittedName>
</protein>
<accession>A0ACC4EAN9</accession>
<sequence>MPAKGHSPSSNVDTYAPCPFTVSDILPLIHSQVTGKKRKRNVTQGEKGLVQTRPQEWPFGPSGDSRTQRMDVSYRIEPLKGWLDMTRYKSFFLNNVKYYSDDFVYVANDTTVERQKRANEDPDQSDRAGLKGLWVARVLEIRALDEHHVYARVYWMYSADDLPPKSAADQRPVPEQVAGYSQNELIASNHMDIINVVSVVGRATVNHVCANAAEDEGGLHWQWAFDYRTSKLSCIAQSVGRINHGGGRSVRSTRPLLSITPFKDDVKEAQVPSIPEAASANRIKAANPQCILTDVAGPSPTNSPCPSNHAESREEFVESLASQRESIGLMGPAVGHVARGPRPVSKHEDSSQSTLSASTRRTSTRVLTRLQHILERSCYAFAVKALDRQVLRKHQWDDAESLELNRFITELRAIKDLLPARINPTKPLDILLRSVANIRHNAVHRRKVSMEGVEQCLLDATEFAALLGDFQCVEKISTLRREFLHECGKTWTIAGNERKLHYLKGR</sequence>
<evidence type="ECO:0000313" key="1">
    <source>
        <dbReference type="EMBL" id="KAL3965716.1"/>
    </source>
</evidence>
<proteinExistence type="predicted"/>
<organism evidence="1 2">
    <name type="scientific">Purpureocillium lilacinum</name>
    <name type="common">Paecilomyces lilacinus</name>
    <dbReference type="NCBI Taxonomy" id="33203"/>
    <lineage>
        <taxon>Eukaryota</taxon>
        <taxon>Fungi</taxon>
        <taxon>Dikarya</taxon>
        <taxon>Ascomycota</taxon>
        <taxon>Pezizomycotina</taxon>
        <taxon>Sordariomycetes</taxon>
        <taxon>Hypocreomycetidae</taxon>
        <taxon>Hypocreales</taxon>
        <taxon>Ophiocordycipitaceae</taxon>
        <taxon>Purpureocillium</taxon>
    </lineage>
</organism>
<dbReference type="Proteomes" id="UP001638806">
    <property type="component" value="Unassembled WGS sequence"/>
</dbReference>
<name>A0ACC4EAN9_PURLI</name>